<protein>
    <submittedName>
        <fullName evidence="13">Uncharacterized protein</fullName>
    </submittedName>
</protein>
<feature type="domain" description="Rad4 beta-hairpin" evidence="11">
    <location>
        <begin position="880"/>
        <end position="935"/>
    </location>
</feature>
<evidence type="ECO:0000256" key="8">
    <source>
        <dbReference type="SAM" id="Coils"/>
    </source>
</evidence>
<dbReference type="FunFam" id="3.30.70.2460:FF:000001">
    <property type="entry name" value="DNA repair protein Rad4 family"/>
    <property type="match status" value="1"/>
</dbReference>
<dbReference type="InterPro" id="IPR018326">
    <property type="entry name" value="Rad4_beta-hairpin_dom1"/>
</dbReference>
<feature type="compositionally biased region" description="Basic residues" evidence="9">
    <location>
        <begin position="592"/>
        <end position="606"/>
    </location>
</feature>
<dbReference type="Gene3D" id="3.30.70.2460">
    <property type="entry name" value="Rad4, beta-hairpin domain BHD3"/>
    <property type="match status" value="1"/>
</dbReference>
<dbReference type="InterPro" id="IPR004583">
    <property type="entry name" value="DNA_repair_Rad4"/>
</dbReference>
<dbReference type="InterPro" id="IPR018328">
    <property type="entry name" value="Rad4_beta-hairpin_dom3"/>
</dbReference>
<feature type="compositionally biased region" description="Basic and acidic residues" evidence="9">
    <location>
        <begin position="490"/>
        <end position="509"/>
    </location>
</feature>
<dbReference type="Proteomes" id="UP000801492">
    <property type="component" value="Unassembled WGS sequence"/>
</dbReference>
<dbReference type="Gene3D" id="3.90.260.10">
    <property type="entry name" value="Transglutaminase-like"/>
    <property type="match status" value="1"/>
</dbReference>
<gene>
    <name evidence="13" type="ORF">ILUMI_11207</name>
</gene>
<dbReference type="SUPFAM" id="SSF54001">
    <property type="entry name" value="Cysteine proteinases"/>
    <property type="match status" value="1"/>
</dbReference>
<dbReference type="GO" id="GO:0000111">
    <property type="term" value="C:nucleotide-excision repair factor 2 complex"/>
    <property type="evidence" value="ECO:0007669"/>
    <property type="project" value="TreeGrafter"/>
</dbReference>
<evidence type="ECO:0000256" key="4">
    <source>
        <dbReference type="ARBA" id="ARBA00022763"/>
    </source>
</evidence>
<organism evidence="13 14">
    <name type="scientific">Ignelater luminosus</name>
    <name type="common">Cucubano</name>
    <name type="synonym">Pyrophorus luminosus</name>
    <dbReference type="NCBI Taxonomy" id="2038154"/>
    <lineage>
        <taxon>Eukaryota</taxon>
        <taxon>Metazoa</taxon>
        <taxon>Ecdysozoa</taxon>
        <taxon>Arthropoda</taxon>
        <taxon>Hexapoda</taxon>
        <taxon>Insecta</taxon>
        <taxon>Pterygota</taxon>
        <taxon>Neoptera</taxon>
        <taxon>Endopterygota</taxon>
        <taxon>Coleoptera</taxon>
        <taxon>Polyphaga</taxon>
        <taxon>Elateriformia</taxon>
        <taxon>Elateroidea</taxon>
        <taxon>Elateridae</taxon>
        <taxon>Agrypninae</taxon>
        <taxon>Pyrophorini</taxon>
        <taxon>Ignelater</taxon>
    </lineage>
</organism>
<dbReference type="SMART" id="SM01031">
    <property type="entry name" value="BHD_2"/>
    <property type="match status" value="1"/>
</dbReference>
<evidence type="ECO:0000256" key="3">
    <source>
        <dbReference type="ARBA" id="ARBA00022553"/>
    </source>
</evidence>
<accession>A0A8K0GCX4</accession>
<feature type="compositionally biased region" description="Polar residues" evidence="9">
    <location>
        <begin position="10"/>
        <end position="19"/>
    </location>
</feature>
<reference evidence="13" key="1">
    <citation type="submission" date="2019-08" db="EMBL/GenBank/DDBJ databases">
        <title>The genome of the North American firefly Photinus pyralis.</title>
        <authorList>
            <consortium name="Photinus pyralis genome working group"/>
            <person name="Fallon T.R."/>
            <person name="Sander Lower S.E."/>
            <person name="Weng J.-K."/>
        </authorList>
    </citation>
    <scope>NUCLEOTIDE SEQUENCE</scope>
    <source>
        <strain evidence="13">TRF0915ILg1</strain>
        <tissue evidence="13">Whole body</tissue>
    </source>
</reference>
<dbReference type="GO" id="GO:0003697">
    <property type="term" value="F:single-stranded DNA binding"/>
    <property type="evidence" value="ECO:0007669"/>
    <property type="project" value="TreeGrafter"/>
</dbReference>
<feature type="compositionally biased region" description="Acidic residues" evidence="9">
    <location>
        <begin position="448"/>
        <end position="462"/>
    </location>
</feature>
<feature type="compositionally biased region" description="Low complexity" evidence="9">
    <location>
        <begin position="49"/>
        <end position="62"/>
    </location>
</feature>
<feature type="region of interest" description="Disordered" evidence="9">
    <location>
        <begin position="235"/>
        <end position="255"/>
    </location>
</feature>
<feature type="compositionally biased region" description="Acidic residues" evidence="9">
    <location>
        <begin position="240"/>
        <end position="249"/>
    </location>
</feature>
<feature type="region of interest" description="Disordered" evidence="9">
    <location>
        <begin position="1"/>
        <end position="86"/>
    </location>
</feature>
<dbReference type="InterPro" id="IPR018026">
    <property type="entry name" value="DNA_repair_Rad4-like"/>
</dbReference>
<evidence type="ECO:0000259" key="10">
    <source>
        <dbReference type="SMART" id="SM01030"/>
    </source>
</evidence>
<dbReference type="Gene3D" id="2.20.20.110">
    <property type="entry name" value="Rad4, beta-hairpin domain BHD1"/>
    <property type="match status" value="1"/>
</dbReference>
<dbReference type="AlphaFoldDB" id="A0A8K0GCX4"/>
<evidence type="ECO:0000313" key="14">
    <source>
        <dbReference type="Proteomes" id="UP000801492"/>
    </source>
</evidence>
<keyword evidence="14" id="KW-1185">Reference proteome</keyword>
<keyword evidence="6" id="KW-0234">DNA repair</keyword>
<dbReference type="EMBL" id="VTPC01006391">
    <property type="protein sequence ID" value="KAF2894974.1"/>
    <property type="molecule type" value="Genomic_DNA"/>
</dbReference>
<dbReference type="InterPro" id="IPR018327">
    <property type="entry name" value="BHD_2"/>
</dbReference>
<dbReference type="GO" id="GO:0003684">
    <property type="term" value="F:damaged DNA binding"/>
    <property type="evidence" value="ECO:0007669"/>
    <property type="project" value="InterPro"/>
</dbReference>
<feature type="compositionally biased region" description="Low complexity" evidence="9">
    <location>
        <begin position="622"/>
        <end position="638"/>
    </location>
</feature>
<dbReference type="OrthoDB" id="300780at2759"/>
<feature type="compositionally biased region" description="Basic residues" evidence="9">
    <location>
        <begin position="1070"/>
        <end position="1087"/>
    </location>
</feature>
<evidence type="ECO:0000313" key="13">
    <source>
        <dbReference type="EMBL" id="KAF2894974.1"/>
    </source>
</evidence>
<dbReference type="InterPro" id="IPR042488">
    <property type="entry name" value="Rad4_BHD3_sf"/>
</dbReference>
<dbReference type="Pfam" id="PF03835">
    <property type="entry name" value="Rad4"/>
    <property type="match status" value="1"/>
</dbReference>
<evidence type="ECO:0000256" key="6">
    <source>
        <dbReference type="ARBA" id="ARBA00023204"/>
    </source>
</evidence>
<dbReference type="GO" id="GO:0071942">
    <property type="term" value="C:XPC complex"/>
    <property type="evidence" value="ECO:0007669"/>
    <property type="project" value="TreeGrafter"/>
</dbReference>
<evidence type="ECO:0000256" key="1">
    <source>
        <dbReference type="ARBA" id="ARBA00004123"/>
    </source>
</evidence>
<sequence length="1099" mass="126770">MRRSKRLTTKKTSYANSENSTEDETEDNKILKKSKTTHNNSNQVLNSHTKTQNKQISSQSKQSNKKKDSDDGSSSESDIENYLQPADKIDLNSDFFQIKKHVEETESFNAIENNIFAGINRLSDSESDEFEENVTSPVGKVQINKKSSNKDQNAISTKDSFQQLQDYTKKLEEAKKVVQKYEAKRKTKQSKQRLSLNKQAKEEKLDVSQLLALGETKADSSTELQNTSQMNGFEFHSDSEKEDWEEVEEGDGKESKNVIPKEGVQVTVELPGVMRKKKGVDLMASIKRRLNRVRKENQVLVHKVHLLCWIAHGNFINKTLNNQTVLGMALSLVPSELCHFKKSINMKYLEKIVNWYQGAIKNIEKSVSEKISLLQLIKLQINNKQTFNKEMLVYIFVCILRSLGIECRLVFSFQVAPLRPPQSELHSLSTKNKDKNRRSKKEKSKEDSSEESDEDDIEDIIENDEKKQKYKAQNSNLKEDAESNDNVENVSKKDKNNKQQPKGKRDNKIKTASNKNKIKTKDTSAIKNKEAEKENKNESKTSKAKPKSEVSKNSLKAKRKSTRLSTQRIPQLDGVADTDNESSTDEDEEKKSRRKNIRRQSTRKKSLPTYAESDSDEDFLPANSKSPRKSSANNNNNNNKKKSSEAAKHTKSKLNNNAKTSAATKANCQSRNQNDDSDYDPEIIQKKQDDSEDEYYERTEIKAKPKPKVKKESTVKVPKSKKGLDVWIEIYLETEERWISADIVKGQINCVSELYSRASHPITYIVAWNNNNTIKDITQRYCPNCNTVTRKLRIDKDWWNNSLKPFQEEKTERDNKEDEELTRMQLEKPLPTTISEYKNHPLYALKRHLLKFQALYPPEPIILGFIRNEAVYPRECVYTLHSRDIWIKEAKVVKPGEKPYKIVTRPVWDKINKQILKDQPLEIFGEWQVQDYEPPTAVNGIVPRNEYGNVELFKPCMLPKGTVQIKLEGLNKLARKMGIDCASAIVGFDVHHGWIHPVYDGYVVCEENEEVLIAAWHVEKEEQEKRETEKREKRVYGNWKKLIKGLFIRERLNARYNFAEPTTATETPTKKRKLKESKITSKKRRVANKNESESDDGNE</sequence>
<name>A0A8K0GCX4_IGNLU</name>
<feature type="region of interest" description="Disordered" evidence="9">
    <location>
        <begin position="422"/>
        <end position="710"/>
    </location>
</feature>
<evidence type="ECO:0000256" key="5">
    <source>
        <dbReference type="ARBA" id="ARBA00023125"/>
    </source>
</evidence>
<proteinExistence type="inferred from homology"/>
<evidence type="ECO:0000259" key="12">
    <source>
        <dbReference type="SMART" id="SM01032"/>
    </source>
</evidence>
<feature type="region of interest" description="Disordered" evidence="9">
    <location>
        <begin position="1059"/>
        <end position="1099"/>
    </location>
</feature>
<comment type="similarity">
    <text evidence="2">Belongs to the XPC family.</text>
</comment>
<evidence type="ECO:0000256" key="9">
    <source>
        <dbReference type="SAM" id="MobiDB-lite"/>
    </source>
</evidence>
<dbReference type="FunFam" id="2.20.20.110:FF:000001">
    <property type="entry name" value="DNA repair protein complementing XP-C cells"/>
    <property type="match status" value="1"/>
</dbReference>
<dbReference type="PANTHER" id="PTHR12135">
    <property type="entry name" value="DNA REPAIR PROTEIN XP-C / RAD4"/>
    <property type="match status" value="1"/>
</dbReference>
<evidence type="ECO:0000256" key="7">
    <source>
        <dbReference type="ARBA" id="ARBA00023242"/>
    </source>
</evidence>
<feature type="compositionally biased region" description="Acidic residues" evidence="9">
    <location>
        <begin position="576"/>
        <end position="588"/>
    </location>
</feature>
<keyword evidence="5" id="KW-0238">DNA-binding</keyword>
<keyword evidence="4" id="KW-0227">DNA damage</keyword>
<dbReference type="GO" id="GO:0005737">
    <property type="term" value="C:cytoplasm"/>
    <property type="evidence" value="ECO:0007669"/>
    <property type="project" value="TreeGrafter"/>
</dbReference>
<keyword evidence="7" id="KW-0539">Nucleus</keyword>
<dbReference type="PANTHER" id="PTHR12135:SF0">
    <property type="entry name" value="DNA REPAIR PROTEIN COMPLEMENTING XP-C CELLS"/>
    <property type="match status" value="1"/>
</dbReference>
<dbReference type="Pfam" id="PF10405">
    <property type="entry name" value="BHD_3"/>
    <property type="match status" value="1"/>
</dbReference>
<comment type="caution">
    <text evidence="13">The sequence shown here is derived from an EMBL/GenBank/DDBJ whole genome shotgun (WGS) entry which is preliminary data.</text>
</comment>
<dbReference type="Pfam" id="PF10403">
    <property type="entry name" value="BHD_1"/>
    <property type="match status" value="1"/>
</dbReference>
<keyword evidence="3" id="KW-0597">Phosphoprotein</keyword>
<dbReference type="NCBIfam" id="TIGR00605">
    <property type="entry name" value="rad4"/>
    <property type="match status" value="1"/>
</dbReference>
<comment type="subcellular location">
    <subcellularLocation>
        <location evidence="1">Nucleus</location>
    </subcellularLocation>
</comment>
<evidence type="ECO:0000256" key="2">
    <source>
        <dbReference type="ARBA" id="ARBA00009525"/>
    </source>
</evidence>
<keyword evidence="8" id="KW-0175">Coiled coil</keyword>
<feature type="domain" description="Rad4 beta-hairpin" evidence="12">
    <location>
        <begin position="942"/>
        <end position="1016"/>
    </location>
</feature>
<feature type="coiled-coil region" evidence="8">
    <location>
        <begin position="164"/>
        <end position="204"/>
    </location>
</feature>
<dbReference type="SMART" id="SM01030">
    <property type="entry name" value="BHD_1"/>
    <property type="match status" value="1"/>
</dbReference>
<dbReference type="GO" id="GO:0006298">
    <property type="term" value="P:mismatch repair"/>
    <property type="evidence" value="ECO:0007669"/>
    <property type="project" value="TreeGrafter"/>
</dbReference>
<dbReference type="InterPro" id="IPR038765">
    <property type="entry name" value="Papain-like_cys_pep_sf"/>
</dbReference>
<feature type="domain" description="Rad4 beta-hairpin" evidence="10">
    <location>
        <begin position="826"/>
        <end position="878"/>
    </location>
</feature>
<evidence type="ECO:0000259" key="11">
    <source>
        <dbReference type="SMART" id="SM01031"/>
    </source>
</evidence>
<dbReference type="SMART" id="SM01032">
    <property type="entry name" value="BHD_3"/>
    <property type="match status" value="1"/>
</dbReference>
<feature type="compositionally biased region" description="Polar residues" evidence="9">
    <location>
        <begin position="37"/>
        <end position="48"/>
    </location>
</feature>
<feature type="compositionally biased region" description="Basic and acidic residues" evidence="9">
    <location>
        <begin position="519"/>
        <end position="550"/>
    </location>
</feature>
<dbReference type="Gene3D" id="3.10.620.30">
    <property type="match status" value="1"/>
</dbReference>
<feature type="compositionally biased region" description="Low complexity" evidence="9">
    <location>
        <begin position="653"/>
        <end position="667"/>
    </location>
</feature>
<dbReference type="InterPro" id="IPR036985">
    <property type="entry name" value="Transglutaminase-like_sf"/>
</dbReference>
<dbReference type="GO" id="GO:0006289">
    <property type="term" value="P:nucleotide-excision repair"/>
    <property type="evidence" value="ECO:0007669"/>
    <property type="project" value="InterPro"/>
</dbReference>
<dbReference type="InterPro" id="IPR018325">
    <property type="entry name" value="Rad4/PNGase_transGLS-fold"/>
</dbReference>